<dbReference type="EMBL" id="CP136865">
    <property type="protein sequence ID" value="WOJ95328.1"/>
    <property type="molecule type" value="Genomic_DNA"/>
</dbReference>
<dbReference type="Pfam" id="PF00873">
    <property type="entry name" value="ACR_tran"/>
    <property type="match status" value="1"/>
</dbReference>
<dbReference type="Gene3D" id="3.30.70.1430">
    <property type="entry name" value="Multidrug efflux transporter AcrB pore domain"/>
    <property type="match status" value="2"/>
</dbReference>
<dbReference type="InterPro" id="IPR027463">
    <property type="entry name" value="AcrB_DN_DC_subdom"/>
</dbReference>
<sequence>MSNSELSNSGNDLPALGVRRPWLVAVMNMLIAIAGLAALLAIEVRELPDVDRPIINVRAQLPGGSPETMDAEVTRILEGAVARVSGVTDIRSSSEENSTRIRAEFGPGYNLDRAATDVREAISQTVRDLPDDVEQLAVYKADEDAEEVVRVAVRTTRYSEEALTRIVEQDIVPAFLALPGVADVPLFGSRQRTLRVIIDPLRLASYGLTVSDVAAVLRDAPLDVPAGSFRGGDQQLLVRADASVVTEAQVSDTIITGTVRIGDVADVAFSPADAESIVRLNGQRVVGIGVVRQAGSNTIEIAAGADRAIAQLNARFDDLTLEKISDNAIFIRGAVKEVLLSLLLAVLVVVATIRVFSGSWRLTLVPAIAIPVSLLGTAAAIWMLGFSINILTLLALVLATGLIVDDAIVVLENIQRRRQQGLGANASAVLGTRQVFFAVIATTIVLVAVFVPIAFLPGTAGRLFREFGLVLAVAVAISSFVALSLVPAAMARLGTSTEGSFDRQMRRMGGSLQAFYSRSLHAVLTHPWPVLALCLLGAGGAGALYLQLDQELLPSEDRGEINIFARGPDGVGLPYMSRQADRMEDVLLPLVESGEITSLYTVVGRYDPNLVFISAPLAHWDERARSQQEIAAEIAPILRNLPGAGPRVYSSNSLNLRGASGGGLKIVLTGNEYSRIYRAARDYADAIRDRLTSVSGPRVGYQPTQPQLSVRIDRRRLADLGIALPELAETLRAMIDGLDVIDLNIDDQAVPIMLEGGARAVDDPGDLANLYVRAGSGALVPLSSVVEIVEEGVASELERQSQRRAIEVDVDVAQGVAMQTAVDELRALALEVIPEDIEVLTRGEAATLEESSRETLITYGFALLIVFLVLVAQFESLTSAIVIMAVVPFGLASAILALFLTGTSLNIYSQVGLVMLIGLIAKNGILLVEFADQLRDEGRNVQEAVAEAAAVRLRPITMTLVSTVLGALPLILSSGPGAEARAAVGWVVFGGLGLTALFTLYLTPILYLGVARFARPRSHAAEALDLEMREATKLGHES</sequence>
<protein>
    <submittedName>
        <fullName evidence="2">Efflux RND transporter permease subunit</fullName>
    </submittedName>
</protein>
<feature type="transmembrane region" description="Helical" evidence="1">
    <location>
        <begin position="881"/>
        <end position="901"/>
    </location>
</feature>
<name>A0ABZ0I8E1_9GAMM</name>
<reference evidence="2 3" key="1">
    <citation type="submission" date="2023-10" db="EMBL/GenBank/DDBJ databases">
        <title>Two novel species belonging to the OM43/NOR5 clade.</title>
        <authorList>
            <person name="Park M."/>
        </authorList>
    </citation>
    <scope>NUCLEOTIDE SEQUENCE [LARGE SCALE GENOMIC DNA]</scope>
    <source>
        <strain evidence="2 3">IMCC45268</strain>
    </source>
</reference>
<evidence type="ECO:0000256" key="1">
    <source>
        <dbReference type="SAM" id="Phobius"/>
    </source>
</evidence>
<feature type="transmembrane region" description="Helical" evidence="1">
    <location>
        <begin position="467"/>
        <end position="486"/>
    </location>
</feature>
<feature type="transmembrane region" description="Helical" evidence="1">
    <location>
        <begin position="951"/>
        <end position="972"/>
    </location>
</feature>
<keyword evidence="1" id="KW-1133">Transmembrane helix</keyword>
<organism evidence="2 3">
    <name type="scientific">Congregibacter brevis</name>
    <dbReference type="NCBI Taxonomy" id="3081201"/>
    <lineage>
        <taxon>Bacteria</taxon>
        <taxon>Pseudomonadati</taxon>
        <taxon>Pseudomonadota</taxon>
        <taxon>Gammaproteobacteria</taxon>
        <taxon>Cellvibrionales</taxon>
        <taxon>Halieaceae</taxon>
        <taxon>Congregibacter</taxon>
    </lineage>
</organism>
<dbReference type="Gene3D" id="3.30.70.1320">
    <property type="entry name" value="Multidrug efflux transporter AcrB pore domain like"/>
    <property type="match status" value="1"/>
</dbReference>
<evidence type="ECO:0000313" key="2">
    <source>
        <dbReference type="EMBL" id="WOJ95328.1"/>
    </source>
</evidence>
<dbReference type="PANTHER" id="PTHR32063">
    <property type="match status" value="1"/>
</dbReference>
<dbReference type="SUPFAM" id="SSF82866">
    <property type="entry name" value="Multidrug efflux transporter AcrB transmembrane domain"/>
    <property type="match status" value="2"/>
</dbReference>
<dbReference type="Gene3D" id="3.30.2090.10">
    <property type="entry name" value="Multidrug efflux transporter AcrB TolC docking domain, DN and DC subdomains"/>
    <property type="match status" value="2"/>
</dbReference>
<proteinExistence type="predicted"/>
<keyword evidence="3" id="KW-1185">Reference proteome</keyword>
<feature type="transmembrane region" description="Helical" evidence="1">
    <location>
        <begin position="338"/>
        <end position="357"/>
    </location>
</feature>
<dbReference type="SUPFAM" id="SSF82693">
    <property type="entry name" value="Multidrug efflux transporter AcrB pore domain, PN1, PN2, PC1 and PC2 subdomains"/>
    <property type="match status" value="3"/>
</dbReference>
<dbReference type="InterPro" id="IPR001036">
    <property type="entry name" value="Acrflvin-R"/>
</dbReference>
<feature type="transmembrane region" description="Helical" evidence="1">
    <location>
        <begin position="984"/>
        <end position="1008"/>
    </location>
</feature>
<dbReference type="PRINTS" id="PR00702">
    <property type="entry name" value="ACRIFLAVINRP"/>
</dbReference>
<feature type="transmembrane region" description="Helical" evidence="1">
    <location>
        <begin position="364"/>
        <end position="384"/>
    </location>
</feature>
<feature type="transmembrane region" description="Helical" evidence="1">
    <location>
        <begin position="435"/>
        <end position="455"/>
    </location>
</feature>
<feature type="transmembrane region" description="Helical" evidence="1">
    <location>
        <begin position="21"/>
        <end position="42"/>
    </location>
</feature>
<feature type="transmembrane region" description="Helical" evidence="1">
    <location>
        <begin position="390"/>
        <end position="414"/>
    </location>
</feature>
<feature type="transmembrane region" description="Helical" evidence="1">
    <location>
        <begin position="907"/>
        <end position="930"/>
    </location>
</feature>
<keyword evidence="1" id="KW-0812">Transmembrane</keyword>
<dbReference type="Proteomes" id="UP001626549">
    <property type="component" value="Chromosome"/>
</dbReference>
<dbReference type="Gene3D" id="3.30.70.1440">
    <property type="entry name" value="Multidrug efflux transporter AcrB pore domain"/>
    <property type="match status" value="1"/>
</dbReference>
<evidence type="ECO:0000313" key="3">
    <source>
        <dbReference type="Proteomes" id="UP001626549"/>
    </source>
</evidence>
<dbReference type="PANTHER" id="PTHR32063:SF14">
    <property type="entry name" value="BLL4319 PROTEIN"/>
    <property type="match status" value="1"/>
</dbReference>
<feature type="transmembrane region" description="Helical" evidence="1">
    <location>
        <begin position="856"/>
        <end position="874"/>
    </location>
</feature>
<gene>
    <name evidence="2" type="ORF">R0137_08640</name>
</gene>
<dbReference type="SUPFAM" id="SSF82714">
    <property type="entry name" value="Multidrug efflux transporter AcrB TolC docking domain, DN and DC subdomains"/>
    <property type="match status" value="2"/>
</dbReference>
<accession>A0ABZ0I8E1</accession>
<dbReference type="Gene3D" id="1.20.1640.10">
    <property type="entry name" value="Multidrug efflux transporter AcrB transmembrane domain"/>
    <property type="match status" value="2"/>
</dbReference>
<keyword evidence="1" id="KW-0472">Membrane</keyword>
<dbReference type="RefSeq" id="WP_407326027.1">
    <property type="nucleotide sequence ID" value="NZ_CP136865.1"/>
</dbReference>